<name>A0A0F2MFS5_SPOSC</name>
<organism evidence="2 3">
    <name type="scientific">Sporothrix schenckii 1099-18</name>
    <dbReference type="NCBI Taxonomy" id="1397361"/>
    <lineage>
        <taxon>Eukaryota</taxon>
        <taxon>Fungi</taxon>
        <taxon>Dikarya</taxon>
        <taxon>Ascomycota</taxon>
        <taxon>Pezizomycotina</taxon>
        <taxon>Sordariomycetes</taxon>
        <taxon>Sordariomycetidae</taxon>
        <taxon>Ophiostomatales</taxon>
        <taxon>Ophiostomataceae</taxon>
        <taxon>Sporothrix</taxon>
    </lineage>
</organism>
<feature type="region of interest" description="Disordered" evidence="1">
    <location>
        <begin position="37"/>
        <end position="81"/>
    </location>
</feature>
<proteinExistence type="predicted"/>
<evidence type="ECO:0000313" key="2">
    <source>
        <dbReference type="EMBL" id="KJR87006.1"/>
    </source>
</evidence>
<reference evidence="2 3" key="1">
    <citation type="journal article" date="2014" name="BMC Genomics">
        <title>Comparative genomics of the major fungal agents of human and animal Sporotrichosis: Sporothrix schenckii and Sporothrix brasiliensis.</title>
        <authorList>
            <person name="Teixeira M.M."/>
            <person name="de Almeida L.G."/>
            <person name="Kubitschek-Barreira P."/>
            <person name="Alves F.L."/>
            <person name="Kioshima E.S."/>
            <person name="Abadio A.K."/>
            <person name="Fernandes L."/>
            <person name="Derengowski L.S."/>
            <person name="Ferreira K.S."/>
            <person name="Souza R.C."/>
            <person name="Ruiz J.C."/>
            <person name="de Andrade N.C."/>
            <person name="Paes H.C."/>
            <person name="Nicola A.M."/>
            <person name="Albuquerque P."/>
            <person name="Gerber A.L."/>
            <person name="Martins V.P."/>
            <person name="Peconick L.D."/>
            <person name="Neto A.V."/>
            <person name="Chaucanez C.B."/>
            <person name="Silva P.A."/>
            <person name="Cunha O.L."/>
            <person name="de Oliveira F.F."/>
            <person name="dos Santos T.C."/>
            <person name="Barros A.L."/>
            <person name="Soares M.A."/>
            <person name="de Oliveira L.M."/>
            <person name="Marini M.M."/>
            <person name="Villalobos-Duno H."/>
            <person name="Cunha M.M."/>
            <person name="de Hoog S."/>
            <person name="da Silveira J.F."/>
            <person name="Henrissat B."/>
            <person name="Nino-Vega G.A."/>
            <person name="Cisalpino P.S."/>
            <person name="Mora-Montes H.M."/>
            <person name="Almeida S.R."/>
            <person name="Stajich J.E."/>
            <person name="Lopes-Bezerra L.M."/>
            <person name="Vasconcelos A.T."/>
            <person name="Felipe M.S."/>
        </authorList>
    </citation>
    <scope>NUCLEOTIDE SEQUENCE [LARGE SCALE GENOMIC DNA]</scope>
    <source>
        <strain evidence="2 3">1099-18</strain>
    </source>
</reference>
<dbReference type="RefSeq" id="XP_016589682.1">
    <property type="nucleotide sequence ID" value="XM_016728856.1"/>
</dbReference>
<accession>A0A0F2MFS5</accession>
<dbReference type="AlphaFoldDB" id="A0A0F2MFS5"/>
<feature type="compositionally biased region" description="Polar residues" evidence="1">
    <location>
        <begin position="43"/>
        <end position="63"/>
    </location>
</feature>
<dbReference type="EMBL" id="AXCR01000005">
    <property type="protein sequence ID" value="KJR87006.1"/>
    <property type="molecule type" value="Genomic_DNA"/>
</dbReference>
<protein>
    <submittedName>
        <fullName evidence="2">Uncharacterized protein</fullName>
    </submittedName>
</protein>
<dbReference type="GeneID" id="27664133"/>
<dbReference type="VEuPathDB" id="FungiDB:SPSK_01958"/>
<reference evidence="2 3" key="2">
    <citation type="journal article" date="2015" name="Eukaryot. Cell">
        <title>Asexual propagation of a virulent clone complex in a human and feline outbreak of sporotrichosis.</title>
        <authorList>
            <person name="Teixeira Mde M."/>
            <person name="Rodrigues A.M."/>
            <person name="Tsui C.K."/>
            <person name="de Almeida L.G."/>
            <person name="Van Diepeningen A.D."/>
            <person name="van den Ende B.G."/>
            <person name="Fernandes G.F."/>
            <person name="Kano R."/>
            <person name="Hamelin R.C."/>
            <person name="Lopes-Bezerra L.M."/>
            <person name="Vasconcelos A.T."/>
            <person name="de Hoog S."/>
            <person name="de Camargo Z.P."/>
            <person name="Felipe M.S."/>
        </authorList>
    </citation>
    <scope>NUCLEOTIDE SEQUENCE [LARGE SCALE GENOMIC DNA]</scope>
    <source>
        <strain evidence="2 3">1099-18</strain>
    </source>
</reference>
<gene>
    <name evidence="2" type="ORF">SPSK_01958</name>
</gene>
<dbReference type="KEGG" id="ssck:SPSK_01958"/>
<sequence>MIVNVDSRFPSRNRIVNDHARRPEEKSTTYTLLVDDEVRRDQSVPNDQPTATEAVSAETSGARTTYDGDNKQLRTAGQPTRRNRVQPFLHSLLSLLSLLNASNGSAISDTKGRKGAGKRKQRDVAHSVGAVPFLDSSALVPWLSSILISEQRSLDDGIVIRKICRSVALREPVRPRLTLLPNWATFA</sequence>
<evidence type="ECO:0000256" key="1">
    <source>
        <dbReference type="SAM" id="MobiDB-lite"/>
    </source>
</evidence>
<evidence type="ECO:0000313" key="3">
    <source>
        <dbReference type="Proteomes" id="UP000033710"/>
    </source>
</evidence>
<dbReference type="Proteomes" id="UP000033710">
    <property type="component" value="Unassembled WGS sequence"/>
</dbReference>
<comment type="caution">
    <text evidence="2">The sequence shown here is derived from an EMBL/GenBank/DDBJ whole genome shotgun (WGS) entry which is preliminary data.</text>
</comment>